<feature type="region of interest" description="Disordered" evidence="1">
    <location>
        <begin position="193"/>
        <end position="215"/>
    </location>
</feature>
<accession>A0A1G6B1P5</accession>
<keyword evidence="2" id="KW-0732">Signal</keyword>
<organism evidence="3 4">
    <name type="scientific">Bauldia litoralis</name>
    <dbReference type="NCBI Taxonomy" id="665467"/>
    <lineage>
        <taxon>Bacteria</taxon>
        <taxon>Pseudomonadati</taxon>
        <taxon>Pseudomonadota</taxon>
        <taxon>Alphaproteobacteria</taxon>
        <taxon>Hyphomicrobiales</taxon>
        <taxon>Kaistiaceae</taxon>
        <taxon>Bauldia</taxon>
    </lineage>
</organism>
<sequence length="215" mass="22943">MANLQVNFAKWQRMLPVVLLAIGAPIGAAAQEEAEQPTGPTPDAPWAKICNKNPADGKELCLTIQEVTAETGQFIASATVREITGDAKKSFVVAVPPGMLIQPGMRAQVDQGKQYEMTYGICFPNACYGELEVDGEFVAAMKKGGQLIITAMNSQAKPVSFPMTLAGFTKAYDSEGLNPAGLAKRQEDLTKALQDRAAAAREKLKEQQAKEGGAQ</sequence>
<dbReference type="Pfam" id="PF06776">
    <property type="entry name" value="IalB"/>
    <property type="match status" value="1"/>
</dbReference>
<evidence type="ECO:0000256" key="1">
    <source>
        <dbReference type="SAM" id="MobiDB-lite"/>
    </source>
</evidence>
<proteinExistence type="predicted"/>
<feature type="signal peptide" evidence="2">
    <location>
        <begin position="1"/>
        <end position="30"/>
    </location>
</feature>
<keyword evidence="4" id="KW-1185">Reference proteome</keyword>
<dbReference type="Gene3D" id="2.60.40.1880">
    <property type="entry name" value="Invasion associated locus B (IalB) protein"/>
    <property type="match status" value="1"/>
</dbReference>
<evidence type="ECO:0000313" key="4">
    <source>
        <dbReference type="Proteomes" id="UP000199071"/>
    </source>
</evidence>
<protein>
    <submittedName>
        <fullName evidence="3">Invasion protein IalB, involved in pathogenesis</fullName>
    </submittedName>
</protein>
<name>A0A1G6B1P5_9HYPH</name>
<feature type="compositionally biased region" description="Basic and acidic residues" evidence="1">
    <location>
        <begin position="193"/>
        <end position="209"/>
    </location>
</feature>
<dbReference type="InterPro" id="IPR038696">
    <property type="entry name" value="IalB_sf"/>
</dbReference>
<evidence type="ECO:0000313" key="3">
    <source>
        <dbReference type="EMBL" id="SDB14403.1"/>
    </source>
</evidence>
<dbReference type="AlphaFoldDB" id="A0A1G6B1P5"/>
<gene>
    <name evidence="3" type="ORF">SAMN02982931_01099</name>
</gene>
<dbReference type="InterPro" id="IPR010642">
    <property type="entry name" value="Invasion_prot_B"/>
</dbReference>
<evidence type="ECO:0000256" key="2">
    <source>
        <dbReference type="SAM" id="SignalP"/>
    </source>
</evidence>
<dbReference type="EMBL" id="FMXQ01000002">
    <property type="protein sequence ID" value="SDB14403.1"/>
    <property type="molecule type" value="Genomic_DNA"/>
</dbReference>
<reference evidence="3 4" key="1">
    <citation type="submission" date="2016-10" db="EMBL/GenBank/DDBJ databases">
        <authorList>
            <person name="de Groot N.N."/>
        </authorList>
    </citation>
    <scope>NUCLEOTIDE SEQUENCE [LARGE SCALE GENOMIC DNA]</scope>
    <source>
        <strain evidence="3 4">ATCC 35022</strain>
    </source>
</reference>
<feature type="chain" id="PRO_5011574138" evidence="2">
    <location>
        <begin position="31"/>
        <end position="215"/>
    </location>
</feature>
<dbReference type="Proteomes" id="UP000199071">
    <property type="component" value="Unassembled WGS sequence"/>
</dbReference>
<dbReference type="RefSeq" id="WP_210185546.1">
    <property type="nucleotide sequence ID" value="NZ_FMXQ01000002.1"/>
</dbReference>
<dbReference type="STRING" id="665467.SAMN02982931_01099"/>